<sequence>MQKEQHGVAMQGGPHDSAPVTTRTTMINRPRDTSLPDHMVWSLFNTLFVNCCLGFIPWRCKYSMDRKMVGDVTGAQAYASADKCLKVSALVFSIPMVLVEICIQDFVQMLSVQ</sequence>
<evidence type="ECO:0000256" key="3">
    <source>
        <dbReference type="ARBA" id="ARBA00022692"/>
    </source>
</evidence>
<dbReference type="GO" id="GO:0046597">
    <property type="term" value="P:host-mediated suppression of symbiont invasion"/>
    <property type="evidence" value="ECO:0007669"/>
    <property type="project" value="TreeGrafter"/>
</dbReference>
<evidence type="ECO:0000256" key="2">
    <source>
        <dbReference type="ARBA" id="ARBA00006843"/>
    </source>
</evidence>
<evidence type="ECO:0000256" key="4">
    <source>
        <dbReference type="ARBA" id="ARBA00022989"/>
    </source>
</evidence>
<organism evidence="8">
    <name type="scientific">Castor canadensis</name>
    <name type="common">American beaver</name>
    <dbReference type="NCBI Taxonomy" id="51338"/>
    <lineage>
        <taxon>Eukaryota</taxon>
        <taxon>Metazoa</taxon>
        <taxon>Chordata</taxon>
        <taxon>Craniata</taxon>
        <taxon>Vertebrata</taxon>
        <taxon>Euteleostomi</taxon>
        <taxon>Mammalia</taxon>
        <taxon>Eutheria</taxon>
        <taxon>Euarchontoglires</taxon>
        <taxon>Glires</taxon>
        <taxon>Rodentia</taxon>
        <taxon>Castorimorpha</taxon>
        <taxon>Castoridae</taxon>
        <taxon>Castor</taxon>
    </lineage>
</organism>
<dbReference type="Pfam" id="PF04505">
    <property type="entry name" value="CD225"/>
    <property type="match status" value="1"/>
</dbReference>
<evidence type="ECO:0000256" key="7">
    <source>
        <dbReference type="SAM" id="Phobius"/>
    </source>
</evidence>
<protein>
    <submittedName>
        <fullName evidence="8">Uncharacterized protein</fullName>
    </submittedName>
</protein>
<evidence type="ECO:0000256" key="6">
    <source>
        <dbReference type="SAM" id="MobiDB-lite"/>
    </source>
</evidence>
<comment type="subcellular location">
    <subcellularLocation>
        <location evidence="1">Membrane</location>
    </subcellularLocation>
</comment>
<dbReference type="PANTHER" id="PTHR13999:SF4">
    <property type="entry name" value="INTERFERON-INDUCED TRANSMEMBRANE PROTEIN 3"/>
    <property type="match status" value="1"/>
</dbReference>
<feature type="region of interest" description="Disordered" evidence="6">
    <location>
        <begin position="1"/>
        <end position="22"/>
    </location>
</feature>
<dbReference type="GO" id="GO:0034341">
    <property type="term" value="P:response to type II interferon"/>
    <property type="evidence" value="ECO:0007669"/>
    <property type="project" value="TreeGrafter"/>
</dbReference>
<keyword evidence="5 7" id="KW-0472">Membrane</keyword>
<evidence type="ECO:0000313" key="8">
    <source>
        <dbReference type="Ensembl" id="ENSCCNP00000007301.1"/>
    </source>
</evidence>
<dbReference type="GO" id="GO:0045071">
    <property type="term" value="P:negative regulation of viral genome replication"/>
    <property type="evidence" value="ECO:0007669"/>
    <property type="project" value="TreeGrafter"/>
</dbReference>
<dbReference type="Ensembl" id="ENSCCNT00000009686.1">
    <property type="protein sequence ID" value="ENSCCNP00000007301.1"/>
    <property type="gene ID" value="ENSCCNG00000007787.1"/>
</dbReference>
<dbReference type="AlphaFoldDB" id="A0A8C0W9V8"/>
<accession>A0A8C0W9V8</accession>
<keyword evidence="4 7" id="KW-1133">Transmembrane helix</keyword>
<dbReference type="InterPro" id="IPR007593">
    <property type="entry name" value="CD225/Dispanin_fam"/>
</dbReference>
<name>A0A8C0W9V8_CASCN</name>
<dbReference type="PANTHER" id="PTHR13999">
    <property type="entry name" value="INTERFERON INDUCIBLE TRANSMEMBRANE PROTEIN"/>
    <property type="match status" value="1"/>
</dbReference>
<reference evidence="8" key="1">
    <citation type="submission" date="2023-09" db="UniProtKB">
        <authorList>
            <consortium name="Ensembl"/>
        </authorList>
    </citation>
    <scope>IDENTIFICATION</scope>
</reference>
<evidence type="ECO:0000256" key="1">
    <source>
        <dbReference type="ARBA" id="ARBA00004370"/>
    </source>
</evidence>
<dbReference type="GO" id="GO:0005886">
    <property type="term" value="C:plasma membrane"/>
    <property type="evidence" value="ECO:0007669"/>
    <property type="project" value="TreeGrafter"/>
</dbReference>
<dbReference type="GO" id="GO:0035455">
    <property type="term" value="P:response to interferon-alpha"/>
    <property type="evidence" value="ECO:0007669"/>
    <property type="project" value="TreeGrafter"/>
</dbReference>
<proteinExistence type="inferred from homology"/>
<dbReference type="GO" id="GO:0035456">
    <property type="term" value="P:response to interferon-beta"/>
    <property type="evidence" value="ECO:0007669"/>
    <property type="project" value="TreeGrafter"/>
</dbReference>
<evidence type="ECO:0000256" key="5">
    <source>
        <dbReference type="ARBA" id="ARBA00023136"/>
    </source>
</evidence>
<keyword evidence="3 7" id="KW-0812">Transmembrane</keyword>
<comment type="similarity">
    <text evidence="2">Belongs to the CD225/Dispanin family.</text>
</comment>
<dbReference type="InterPro" id="IPR051517">
    <property type="entry name" value="IFITM_antiviral_protein"/>
</dbReference>
<feature type="transmembrane region" description="Helical" evidence="7">
    <location>
        <begin position="39"/>
        <end position="58"/>
    </location>
</feature>
<dbReference type="GO" id="GO:0060337">
    <property type="term" value="P:type I interferon-mediated signaling pathway"/>
    <property type="evidence" value="ECO:0007669"/>
    <property type="project" value="TreeGrafter"/>
</dbReference>
<dbReference type="GO" id="GO:0051607">
    <property type="term" value="P:defense response to virus"/>
    <property type="evidence" value="ECO:0007669"/>
    <property type="project" value="TreeGrafter"/>
</dbReference>